<dbReference type="PANTHER" id="PTHR43556:SF2">
    <property type="entry name" value="PEPTIDE CHAIN RELEASE FACTOR RF3"/>
    <property type="match status" value="1"/>
</dbReference>
<dbReference type="Gene3D" id="3.40.50.300">
    <property type="entry name" value="P-loop containing nucleotide triphosphate hydrolases"/>
    <property type="match status" value="1"/>
</dbReference>
<dbReference type="PRINTS" id="PR00315">
    <property type="entry name" value="ELONGATNFCT"/>
</dbReference>
<dbReference type="GO" id="GO:0016150">
    <property type="term" value="F:translation release factor activity, codon nonspecific"/>
    <property type="evidence" value="ECO:0007669"/>
    <property type="project" value="TreeGrafter"/>
</dbReference>
<dbReference type="SUPFAM" id="SSF54980">
    <property type="entry name" value="EF-G C-terminal domain-like"/>
    <property type="match status" value="1"/>
</dbReference>
<dbReference type="InterPro" id="IPR005225">
    <property type="entry name" value="Small_GTP-bd"/>
</dbReference>
<evidence type="ECO:0000256" key="7">
    <source>
        <dbReference type="ARBA" id="ARBA00073639"/>
    </source>
</evidence>
<feature type="binding site" evidence="8">
    <location>
        <begin position="82"/>
        <end position="86"/>
    </location>
    <ligand>
        <name>GTP</name>
        <dbReference type="ChEBI" id="CHEBI:37565"/>
    </ligand>
</feature>
<evidence type="ECO:0000256" key="2">
    <source>
        <dbReference type="ARBA" id="ARBA00009978"/>
    </source>
</evidence>
<dbReference type="RefSeq" id="WP_185665797.1">
    <property type="nucleotide sequence ID" value="NZ_JACLAW010000022.1"/>
</dbReference>
<dbReference type="InterPro" id="IPR004548">
    <property type="entry name" value="PrfC"/>
</dbReference>
<dbReference type="SUPFAM" id="SSF52540">
    <property type="entry name" value="P-loop containing nucleoside triphosphate hydrolases"/>
    <property type="match status" value="1"/>
</dbReference>
<dbReference type="NCBIfam" id="TIGR00503">
    <property type="entry name" value="prfC"/>
    <property type="match status" value="1"/>
</dbReference>
<dbReference type="EMBL" id="JACLAW010000022">
    <property type="protein sequence ID" value="MBC2667502.1"/>
    <property type="molecule type" value="Genomic_DNA"/>
</dbReference>
<comment type="function">
    <text evidence="8">Increases the formation of ribosomal termination complexes and stimulates activities of RF-1 and RF-2. It binds guanine nucleotides and has strong preference for UGA stop codons. It may interact directly with the ribosome. The stimulation of RF-1 and RF-2 is significantly reduced by GTP and GDP, but not by GMP.</text>
</comment>
<keyword evidence="4 8" id="KW-0547">Nucleotide-binding</keyword>
<dbReference type="GO" id="GO:0005829">
    <property type="term" value="C:cytosol"/>
    <property type="evidence" value="ECO:0007669"/>
    <property type="project" value="TreeGrafter"/>
</dbReference>
<dbReference type="NCBIfam" id="NF001964">
    <property type="entry name" value="PRK00741.1"/>
    <property type="match status" value="1"/>
</dbReference>
<dbReference type="GO" id="GO:0003924">
    <property type="term" value="F:GTPase activity"/>
    <property type="evidence" value="ECO:0007669"/>
    <property type="project" value="InterPro"/>
</dbReference>
<dbReference type="PRINTS" id="PR01037">
    <property type="entry name" value="TCRTETOQM"/>
</dbReference>
<dbReference type="InterPro" id="IPR009000">
    <property type="entry name" value="Transl_B-barrel_sf"/>
</dbReference>
<dbReference type="GO" id="GO:0097216">
    <property type="term" value="F:guanosine tetraphosphate binding"/>
    <property type="evidence" value="ECO:0007669"/>
    <property type="project" value="UniProtKB-ARBA"/>
</dbReference>
<evidence type="ECO:0000256" key="3">
    <source>
        <dbReference type="ARBA" id="ARBA00022490"/>
    </source>
</evidence>
<keyword evidence="6 8" id="KW-0342">GTP-binding</keyword>
<dbReference type="NCBIfam" id="TIGR00231">
    <property type="entry name" value="small_GTP"/>
    <property type="match status" value="1"/>
</dbReference>
<dbReference type="InterPro" id="IPR031157">
    <property type="entry name" value="G_TR_CS"/>
</dbReference>
<organism evidence="10 11">
    <name type="scientific">Novosphingobium flavum</name>
    <dbReference type="NCBI Taxonomy" id="1778672"/>
    <lineage>
        <taxon>Bacteria</taxon>
        <taxon>Pseudomonadati</taxon>
        <taxon>Pseudomonadota</taxon>
        <taxon>Alphaproteobacteria</taxon>
        <taxon>Sphingomonadales</taxon>
        <taxon>Sphingomonadaceae</taxon>
        <taxon>Novosphingobium</taxon>
    </lineage>
</organism>
<evidence type="ECO:0000313" key="11">
    <source>
        <dbReference type="Proteomes" id="UP000566813"/>
    </source>
</evidence>
<dbReference type="FunFam" id="3.30.70.3280:FF:000001">
    <property type="entry name" value="Peptide chain release factor 3"/>
    <property type="match status" value="1"/>
</dbReference>
<dbReference type="GO" id="GO:0006449">
    <property type="term" value="P:regulation of translational termination"/>
    <property type="evidence" value="ECO:0007669"/>
    <property type="project" value="UniProtKB-UniRule"/>
</dbReference>
<comment type="subcellular location">
    <subcellularLocation>
        <location evidence="1 8">Cytoplasm</location>
    </subcellularLocation>
</comment>
<keyword evidence="11" id="KW-1185">Reference proteome</keyword>
<evidence type="ECO:0000259" key="9">
    <source>
        <dbReference type="PROSITE" id="PS51722"/>
    </source>
</evidence>
<dbReference type="PANTHER" id="PTHR43556">
    <property type="entry name" value="PEPTIDE CHAIN RELEASE FACTOR RF3"/>
    <property type="match status" value="1"/>
</dbReference>
<keyword evidence="3 8" id="KW-0963">Cytoplasm</keyword>
<dbReference type="InterPro" id="IPR053905">
    <property type="entry name" value="EF-G-like_DII"/>
</dbReference>
<dbReference type="PROSITE" id="PS51722">
    <property type="entry name" value="G_TR_2"/>
    <property type="match status" value="1"/>
</dbReference>
<protein>
    <recommendedName>
        <fullName evidence="7 8">Peptide chain release factor 3</fullName>
        <shortName evidence="8">RF-3</shortName>
    </recommendedName>
</protein>
<dbReference type="InterPro" id="IPR035647">
    <property type="entry name" value="EFG_III/V"/>
</dbReference>
<feature type="binding site" evidence="8">
    <location>
        <begin position="136"/>
        <end position="139"/>
    </location>
    <ligand>
        <name>GTP</name>
        <dbReference type="ChEBI" id="CHEBI:37565"/>
    </ligand>
</feature>
<dbReference type="HAMAP" id="MF_00072">
    <property type="entry name" value="Rel_fac_3"/>
    <property type="match status" value="1"/>
</dbReference>
<gene>
    <name evidence="8" type="primary">prfC</name>
    <name evidence="10" type="ORF">H7F51_18440</name>
</gene>
<evidence type="ECO:0000256" key="5">
    <source>
        <dbReference type="ARBA" id="ARBA00022917"/>
    </source>
</evidence>
<dbReference type="InterPro" id="IPR038467">
    <property type="entry name" value="RF3_dom_3_sf"/>
</dbReference>
<dbReference type="Pfam" id="PF00009">
    <property type="entry name" value="GTP_EFTU"/>
    <property type="match status" value="1"/>
</dbReference>
<dbReference type="Proteomes" id="UP000566813">
    <property type="component" value="Unassembled WGS sequence"/>
</dbReference>
<evidence type="ECO:0000256" key="8">
    <source>
        <dbReference type="HAMAP-Rule" id="MF_00072"/>
    </source>
</evidence>
<proteinExistence type="inferred from homology"/>
<dbReference type="SUPFAM" id="SSF50447">
    <property type="entry name" value="Translation proteins"/>
    <property type="match status" value="1"/>
</dbReference>
<keyword evidence="5 8" id="KW-0648">Protein biosynthesis</keyword>
<accession>A0A7X1FW66</accession>
<reference evidence="10 11" key="1">
    <citation type="submission" date="2020-08" db="EMBL/GenBank/DDBJ databases">
        <title>The genome sequence of type strain Novosphingobium flavum NBRC 111647.</title>
        <authorList>
            <person name="Liu Y."/>
        </authorList>
    </citation>
    <scope>NUCLEOTIDE SEQUENCE [LARGE SCALE GENOMIC DNA]</scope>
    <source>
        <strain evidence="10 11">NBRC 111647</strain>
    </source>
</reference>
<dbReference type="AlphaFoldDB" id="A0A7X1FW66"/>
<dbReference type="GO" id="GO:0016149">
    <property type="term" value="F:translation release factor activity, codon specific"/>
    <property type="evidence" value="ECO:0007669"/>
    <property type="project" value="UniProtKB-UniRule"/>
</dbReference>
<comment type="similarity">
    <text evidence="2 8">Belongs to the TRAFAC class translation factor GTPase superfamily. Classic translation factor GTPase family. PrfC subfamily.</text>
</comment>
<evidence type="ECO:0000256" key="6">
    <source>
        <dbReference type="ARBA" id="ARBA00023134"/>
    </source>
</evidence>
<comment type="caution">
    <text evidence="10">The sequence shown here is derived from an EMBL/GenBank/DDBJ whole genome shotgun (WGS) entry which is preliminary data.</text>
</comment>
<dbReference type="PROSITE" id="PS00301">
    <property type="entry name" value="G_TR_1"/>
    <property type="match status" value="1"/>
</dbReference>
<dbReference type="Gene3D" id="2.40.30.10">
    <property type="entry name" value="Translation factors"/>
    <property type="match status" value="1"/>
</dbReference>
<evidence type="ECO:0000256" key="1">
    <source>
        <dbReference type="ARBA" id="ARBA00004496"/>
    </source>
</evidence>
<dbReference type="CDD" id="cd04169">
    <property type="entry name" value="RF3"/>
    <property type="match status" value="1"/>
</dbReference>
<dbReference type="InterPro" id="IPR027417">
    <property type="entry name" value="P-loop_NTPase"/>
</dbReference>
<evidence type="ECO:0000256" key="4">
    <source>
        <dbReference type="ARBA" id="ARBA00022741"/>
    </source>
</evidence>
<dbReference type="GO" id="GO:0005525">
    <property type="term" value="F:GTP binding"/>
    <property type="evidence" value="ECO:0007669"/>
    <property type="project" value="UniProtKB-UniRule"/>
</dbReference>
<evidence type="ECO:0000313" key="10">
    <source>
        <dbReference type="EMBL" id="MBC2667502.1"/>
    </source>
</evidence>
<dbReference type="InterPro" id="IPR032090">
    <property type="entry name" value="RF3_C"/>
</dbReference>
<feature type="binding site" evidence="8">
    <location>
        <begin position="14"/>
        <end position="21"/>
    </location>
    <ligand>
        <name>GTP</name>
        <dbReference type="ChEBI" id="CHEBI:37565"/>
    </ligand>
</feature>
<feature type="domain" description="Tr-type G" evidence="9">
    <location>
        <begin position="5"/>
        <end position="260"/>
    </location>
</feature>
<dbReference type="InterPro" id="IPR041732">
    <property type="entry name" value="RF3_GTP-bd"/>
</dbReference>
<sequence length="508" mass="56197">MSKSNTRRTFAIISHPDAGKTTLTEKLLLQGGAIHLAGEVKARGQARRARSDWMKIEQQRGISVTSSVMTFQKGDITFNLLDTPGHEDFSEDTYRTLTAVDSAIMVIDAAKGIEPQTRKLFEVCRMRSVPIITFINKVDREGRSPFETLDEVADALALDVVPMSWPVGMGGTFKGVLDFASGLTSIPEGDSREFLGKREKLALSEDVTDEIELAQGGYPEFSIEAYRHGDMTPAYFGSALKNFGVAELIDAISKFAPPPRPQSSDQGEVSPDRADVTGFVFKVQANMDPQHRDRIAFMRMVSGTFRRGMKLTPSGLGKPIAVHSPILFFAQDREIADTAEAGDIIGIPNHGTLRVGDTLSERNDVRFTGLPNFAPEILRRVALRDPTKTKQLRKALDDLSEEGVIQVFYPEIGAQWIVGVVGQLQLDVLISRLEAEYKVEAMLEASPFDTARWLKGTDAALKNFADFNKSNLAKDRDGDPVFMARSAWDVSYQQERNPDLTFSATKER</sequence>
<dbReference type="Gene3D" id="3.30.70.3280">
    <property type="entry name" value="Peptide chain release factor 3, domain III"/>
    <property type="match status" value="1"/>
</dbReference>
<dbReference type="Pfam" id="PF16658">
    <property type="entry name" value="RF3_C"/>
    <property type="match status" value="1"/>
</dbReference>
<dbReference type="FunFam" id="3.40.50.300:FF:000542">
    <property type="entry name" value="Peptide chain release factor 3"/>
    <property type="match status" value="1"/>
</dbReference>
<dbReference type="InterPro" id="IPR000795">
    <property type="entry name" value="T_Tr_GTP-bd_dom"/>
</dbReference>
<dbReference type="Pfam" id="PF22042">
    <property type="entry name" value="EF-G_D2"/>
    <property type="match status" value="1"/>
</dbReference>
<name>A0A7X1FW66_9SPHN</name>